<keyword evidence="3" id="KW-1185">Reference proteome</keyword>
<organismHost>
    <name type="scientific">Escherichia coli</name>
    <dbReference type="NCBI Taxonomy" id="562"/>
</organismHost>
<evidence type="ECO:0000313" key="3">
    <source>
        <dbReference type="Proteomes" id="UP000294673"/>
    </source>
</evidence>
<dbReference type="Proteomes" id="UP000294673">
    <property type="component" value="Segment"/>
</dbReference>
<feature type="region of interest" description="Disordered" evidence="1">
    <location>
        <begin position="425"/>
        <end position="445"/>
    </location>
</feature>
<sequence length="478" mass="55602">MPSMPICDTAFEPWDGTHAYRIDGYAEPLYDLELGWACINESGHTVLVITSDNMFQYIPGRVEDGNTFRIVRRSKFRSPVIVDSHDVSNANGAFRNFVYAGRRRDILRVKNGTGYAIRKPHIRRIVNTEKMPRLLDQQDWYDTLDEICQIDLNTLNFNQPAYVAQINVAIVKVKGEYKSADHVTKGIDHPYIATCARSLTGKTEGFRILGTQLTIHWTPPDFHNPYSLWVNVLGKAFEIKPTNGAGAPGMLVTFGNNDSVFVPVEDLEKEMWKYNVFPTRESALHWRDPIQKEAYKNDFDQRSYERKASEETLKGVMAEMRRMADEHKAVIAQMHEAHRADAKLRDEQHKAELDQLKDEQKRRMEQHQAEMKRQDDLRRQIHEDYQADLKRRDDEAKRKHEEFVAELRRRDEEAKRKHDEFAAEIRRRDEEAKRQREAEEARRQRNVDVWKAAASITAAVVGIGMTFFKILEKASSKK</sequence>
<evidence type="ECO:0000256" key="1">
    <source>
        <dbReference type="SAM" id="MobiDB-lite"/>
    </source>
</evidence>
<evidence type="ECO:0000313" key="2">
    <source>
        <dbReference type="EMBL" id="QBO63833.1"/>
    </source>
</evidence>
<gene>
    <name evidence="2" type="ORF">Goslar_00040</name>
</gene>
<proteinExistence type="predicted"/>
<accession>A0A482GGQ8</accession>
<reference evidence="2 3" key="1">
    <citation type="submission" date="2018-12" db="EMBL/GenBank/DDBJ databases">
        <title>Still something new to discover - new insights into E. coli phage diversity and taxonomy.</title>
        <authorList>
            <person name="Korf I.H.E."/>
            <person name="Adriaennsens E."/>
            <person name="Dreiseikelmann B."/>
            <person name="Kropinski A."/>
            <person name="Nimtz M."/>
            <person name="Meier-Kolthoff J.P."/>
            <person name="Rohde M."/>
            <person name="van Raaij M."/>
            <person name="Wittmann J."/>
        </authorList>
    </citation>
    <scope>NUCLEOTIDE SEQUENCE [LARGE SCALE GENOMIC DNA]</scope>
</reference>
<dbReference type="EMBL" id="MK327938">
    <property type="protein sequence ID" value="QBO63833.1"/>
    <property type="molecule type" value="Genomic_DNA"/>
</dbReference>
<protein>
    <submittedName>
        <fullName evidence="2">Uncharacterized protein</fullName>
    </submittedName>
</protein>
<feature type="region of interest" description="Disordered" evidence="1">
    <location>
        <begin position="358"/>
        <end position="378"/>
    </location>
</feature>
<name>A0A482GGQ8_BPGOS</name>
<organism evidence="2 3">
    <name type="scientific">Escherichia phage vB_EcoM_Goslar</name>
    <dbReference type="NCBI Taxonomy" id="2502409"/>
    <lineage>
        <taxon>Viruses</taxon>
        <taxon>Duplodnaviria</taxon>
        <taxon>Heunggongvirae</taxon>
        <taxon>Uroviricota</taxon>
        <taxon>Caudoviricetes</taxon>
        <taxon>Chimalliviridae</taxon>
        <taxon>Goslarvirus</taxon>
        <taxon>Goslarvirus goslar</taxon>
    </lineage>
</organism>